<dbReference type="PANTHER" id="PTHR30238:SF4">
    <property type="entry name" value="SLL1022 PROTEIN"/>
    <property type="match status" value="1"/>
</dbReference>
<keyword evidence="4 6" id="KW-1133">Transmembrane helix</keyword>
<name>A0ABT8DKJ9_9BURK</name>
<dbReference type="Proteomes" id="UP001228044">
    <property type="component" value="Unassembled WGS sequence"/>
</dbReference>
<evidence type="ECO:0000256" key="3">
    <source>
        <dbReference type="ARBA" id="ARBA00022692"/>
    </source>
</evidence>
<evidence type="ECO:0000256" key="5">
    <source>
        <dbReference type="ARBA" id="ARBA00023136"/>
    </source>
</evidence>
<evidence type="ECO:0000256" key="1">
    <source>
        <dbReference type="ARBA" id="ARBA00004141"/>
    </source>
</evidence>
<dbReference type="EMBL" id="JAUHHC010000001">
    <property type="protein sequence ID" value="MDN3918935.1"/>
    <property type="molecule type" value="Genomic_DNA"/>
</dbReference>
<dbReference type="RefSeq" id="WP_290357260.1">
    <property type="nucleotide sequence ID" value="NZ_JAUHHC010000001.1"/>
</dbReference>
<feature type="transmembrane region" description="Helical" evidence="6">
    <location>
        <begin position="139"/>
        <end position="160"/>
    </location>
</feature>
<dbReference type="InterPro" id="IPR022301">
    <property type="entry name" value="Integral_membrane_YjbE"/>
</dbReference>
<comment type="caution">
    <text evidence="7">The sequence shown here is derived from an EMBL/GenBank/DDBJ whole genome shotgun (WGS) entry which is preliminary data.</text>
</comment>
<dbReference type="PANTHER" id="PTHR30238">
    <property type="entry name" value="MEMBRANE BOUND PREDICTED REDOX MODULATOR"/>
    <property type="match status" value="1"/>
</dbReference>
<feature type="transmembrane region" description="Helical" evidence="6">
    <location>
        <begin position="45"/>
        <end position="66"/>
    </location>
</feature>
<evidence type="ECO:0000256" key="2">
    <source>
        <dbReference type="ARBA" id="ARBA00007511"/>
    </source>
</evidence>
<evidence type="ECO:0000256" key="6">
    <source>
        <dbReference type="SAM" id="Phobius"/>
    </source>
</evidence>
<comment type="similarity">
    <text evidence="2">Belongs to the TerC family.</text>
</comment>
<keyword evidence="5 6" id="KW-0472">Membrane</keyword>
<sequence>MDFTSASFWIALLKIIWVNVLLSGDNAVVIALAARSLPAHQQGKAVWAGSGAAIVLRVILTLFAVTLLQFPYLKLVGSALLLWIGVQLLVGDDGDGEVKASASLWSAVRTILIADLVMSLDNVIAVAAAANTAPEASRTVLLVIGLGLSIPLIIFGSTLLLKLMQRFPAIITFGAALLGFVSGEMAVEDLAIHDWFEAHMHGMKLPVAFACALGVVLVGTWMGRRQQRLAKAEE</sequence>
<reference evidence="7 8" key="1">
    <citation type="submission" date="2023-06" db="EMBL/GenBank/DDBJ databases">
        <title>Pelomonas sp. PFR6 16S ribosomal RNA gene Genome sequencing and assembly.</title>
        <authorList>
            <person name="Woo H."/>
        </authorList>
    </citation>
    <scope>NUCLEOTIDE SEQUENCE [LARGE SCALE GENOMIC DNA]</scope>
    <source>
        <strain evidence="7 8">PFR6</strain>
    </source>
</reference>
<organism evidence="7 8">
    <name type="scientific">Roseateles violae</name>
    <dbReference type="NCBI Taxonomy" id="3058042"/>
    <lineage>
        <taxon>Bacteria</taxon>
        <taxon>Pseudomonadati</taxon>
        <taxon>Pseudomonadota</taxon>
        <taxon>Betaproteobacteria</taxon>
        <taxon>Burkholderiales</taxon>
        <taxon>Sphaerotilaceae</taxon>
        <taxon>Roseateles</taxon>
    </lineage>
</organism>
<accession>A0ABT8DKJ9</accession>
<comment type="subcellular location">
    <subcellularLocation>
        <location evidence="1">Membrane</location>
        <topology evidence="1">Multi-pass membrane protein</topology>
    </subcellularLocation>
</comment>
<dbReference type="Pfam" id="PF03741">
    <property type="entry name" value="TerC"/>
    <property type="match status" value="1"/>
</dbReference>
<dbReference type="NCBIfam" id="TIGR03717">
    <property type="entry name" value="R_switched_YjbE"/>
    <property type="match status" value="1"/>
</dbReference>
<feature type="transmembrane region" description="Helical" evidence="6">
    <location>
        <begin position="167"/>
        <end position="187"/>
    </location>
</feature>
<evidence type="ECO:0000256" key="4">
    <source>
        <dbReference type="ARBA" id="ARBA00022989"/>
    </source>
</evidence>
<evidence type="ECO:0000313" key="8">
    <source>
        <dbReference type="Proteomes" id="UP001228044"/>
    </source>
</evidence>
<feature type="transmembrane region" description="Helical" evidence="6">
    <location>
        <begin position="6"/>
        <end position="33"/>
    </location>
</feature>
<proteinExistence type="inferred from homology"/>
<protein>
    <submittedName>
        <fullName evidence="7">TerC family protein</fullName>
    </submittedName>
</protein>
<dbReference type="InterPro" id="IPR005496">
    <property type="entry name" value="Integral_membrane_TerC"/>
</dbReference>
<gene>
    <name evidence="7" type="ORF">QWJ38_01465</name>
</gene>
<keyword evidence="3 6" id="KW-0812">Transmembrane</keyword>
<evidence type="ECO:0000313" key="7">
    <source>
        <dbReference type="EMBL" id="MDN3918935.1"/>
    </source>
</evidence>
<feature type="transmembrane region" description="Helical" evidence="6">
    <location>
        <begin position="207"/>
        <end position="223"/>
    </location>
</feature>
<keyword evidence="8" id="KW-1185">Reference proteome</keyword>